<keyword evidence="1" id="KW-0378">Hydrolase</keyword>
<dbReference type="EMBL" id="CAACVG010010519">
    <property type="protein sequence ID" value="VEN55998.1"/>
    <property type="molecule type" value="Genomic_DNA"/>
</dbReference>
<evidence type="ECO:0000259" key="5">
    <source>
        <dbReference type="PROSITE" id="PS50175"/>
    </source>
</evidence>
<feature type="region of interest" description="Disordered" evidence="3">
    <location>
        <begin position="347"/>
        <end position="388"/>
    </location>
</feature>
<dbReference type="SUPFAM" id="SSF50630">
    <property type="entry name" value="Acid proteases"/>
    <property type="match status" value="1"/>
</dbReference>
<feature type="domain" description="CCHC-type" evidence="4">
    <location>
        <begin position="392"/>
        <end position="408"/>
    </location>
</feature>
<evidence type="ECO:0008006" key="8">
    <source>
        <dbReference type="Google" id="ProtNLM"/>
    </source>
</evidence>
<evidence type="ECO:0000313" key="7">
    <source>
        <dbReference type="Proteomes" id="UP000410492"/>
    </source>
</evidence>
<dbReference type="Gene3D" id="4.10.60.10">
    <property type="entry name" value="Zinc finger, CCHC-type"/>
    <property type="match status" value="1"/>
</dbReference>
<feature type="compositionally biased region" description="Basic and acidic residues" evidence="3">
    <location>
        <begin position="360"/>
        <end position="387"/>
    </location>
</feature>
<protein>
    <recommendedName>
        <fullName evidence="8">CCHC-type domain-containing protein</fullName>
    </recommendedName>
</protein>
<dbReference type="Pfam" id="PF13975">
    <property type="entry name" value="gag-asp_proteas"/>
    <property type="match status" value="1"/>
</dbReference>
<keyword evidence="2" id="KW-0862">Zinc</keyword>
<proteinExistence type="predicted"/>
<evidence type="ECO:0000313" key="6">
    <source>
        <dbReference type="EMBL" id="VEN55998.1"/>
    </source>
</evidence>
<feature type="compositionally biased region" description="Polar residues" evidence="3">
    <location>
        <begin position="86"/>
        <end position="98"/>
    </location>
</feature>
<dbReference type="GO" id="GO:0004190">
    <property type="term" value="F:aspartic-type endopeptidase activity"/>
    <property type="evidence" value="ECO:0007669"/>
    <property type="project" value="InterPro"/>
</dbReference>
<feature type="region of interest" description="Disordered" evidence="3">
    <location>
        <begin position="1"/>
        <end position="116"/>
    </location>
</feature>
<dbReference type="PANTHER" id="PTHR46888:SF1">
    <property type="entry name" value="RIBONUCLEASE H"/>
    <property type="match status" value="1"/>
</dbReference>
<dbReference type="PROSITE" id="PS50158">
    <property type="entry name" value="ZF_CCHC"/>
    <property type="match status" value="1"/>
</dbReference>
<feature type="compositionally biased region" description="Basic residues" evidence="3">
    <location>
        <begin position="31"/>
        <end position="40"/>
    </location>
</feature>
<keyword evidence="7" id="KW-1185">Reference proteome</keyword>
<dbReference type="SMART" id="SM00343">
    <property type="entry name" value="ZnF_C2HC"/>
    <property type="match status" value="2"/>
</dbReference>
<dbReference type="GO" id="GO:0006508">
    <property type="term" value="P:proteolysis"/>
    <property type="evidence" value="ECO:0007669"/>
    <property type="project" value="InterPro"/>
</dbReference>
<evidence type="ECO:0000256" key="3">
    <source>
        <dbReference type="SAM" id="MobiDB-lite"/>
    </source>
</evidence>
<reference evidence="6 7" key="1">
    <citation type="submission" date="2019-01" db="EMBL/GenBank/DDBJ databases">
        <authorList>
            <person name="Sayadi A."/>
        </authorList>
    </citation>
    <scope>NUCLEOTIDE SEQUENCE [LARGE SCALE GENOMIC DNA]</scope>
</reference>
<dbReference type="Proteomes" id="UP000410492">
    <property type="component" value="Unassembled WGS sequence"/>
</dbReference>
<gene>
    <name evidence="6" type="ORF">CALMAC_LOCUS15012</name>
</gene>
<organism evidence="6 7">
    <name type="scientific">Callosobruchus maculatus</name>
    <name type="common">Southern cowpea weevil</name>
    <name type="synonym">Pulse bruchid</name>
    <dbReference type="NCBI Taxonomy" id="64391"/>
    <lineage>
        <taxon>Eukaryota</taxon>
        <taxon>Metazoa</taxon>
        <taxon>Ecdysozoa</taxon>
        <taxon>Arthropoda</taxon>
        <taxon>Hexapoda</taxon>
        <taxon>Insecta</taxon>
        <taxon>Pterygota</taxon>
        <taxon>Neoptera</taxon>
        <taxon>Endopterygota</taxon>
        <taxon>Coleoptera</taxon>
        <taxon>Polyphaga</taxon>
        <taxon>Cucujiformia</taxon>
        <taxon>Chrysomeloidea</taxon>
        <taxon>Chrysomelidae</taxon>
        <taxon>Bruchinae</taxon>
        <taxon>Bruchini</taxon>
        <taxon>Callosobruchus</taxon>
    </lineage>
</organism>
<dbReference type="InterPro" id="IPR001995">
    <property type="entry name" value="Peptidase_A2_cat"/>
</dbReference>
<dbReference type="AlphaFoldDB" id="A0A653D785"/>
<keyword evidence="2" id="KW-0479">Metal-binding</keyword>
<dbReference type="OrthoDB" id="6725237at2759"/>
<dbReference type="InterPro" id="IPR036875">
    <property type="entry name" value="Znf_CCHC_sf"/>
</dbReference>
<feature type="domain" description="Peptidase A2" evidence="5">
    <location>
        <begin position="466"/>
        <end position="545"/>
    </location>
</feature>
<accession>A0A653D785</accession>
<name>A0A653D785_CALMS</name>
<dbReference type="GO" id="GO:0008270">
    <property type="term" value="F:zinc ion binding"/>
    <property type="evidence" value="ECO:0007669"/>
    <property type="project" value="UniProtKB-KW"/>
</dbReference>
<dbReference type="InterPro" id="IPR021109">
    <property type="entry name" value="Peptidase_aspartic_dom_sf"/>
</dbReference>
<dbReference type="GO" id="GO:0003676">
    <property type="term" value="F:nucleic acid binding"/>
    <property type="evidence" value="ECO:0007669"/>
    <property type="project" value="InterPro"/>
</dbReference>
<dbReference type="InterPro" id="IPR001878">
    <property type="entry name" value="Znf_CCHC"/>
</dbReference>
<evidence type="ECO:0000256" key="1">
    <source>
        <dbReference type="ARBA" id="ARBA00022801"/>
    </source>
</evidence>
<evidence type="ECO:0000256" key="2">
    <source>
        <dbReference type="PROSITE-ProRule" id="PRU00047"/>
    </source>
</evidence>
<feature type="compositionally biased region" description="Low complexity" evidence="3">
    <location>
        <begin position="10"/>
        <end position="26"/>
    </location>
</feature>
<dbReference type="PROSITE" id="PS50175">
    <property type="entry name" value="ASP_PROT_RETROV"/>
    <property type="match status" value="1"/>
</dbReference>
<dbReference type="PANTHER" id="PTHR46888">
    <property type="entry name" value="ZINC KNUCKLE DOMAINCONTAINING PROTEIN-RELATED"/>
    <property type="match status" value="1"/>
</dbReference>
<dbReference type="SUPFAM" id="SSF57756">
    <property type="entry name" value="Retrovirus zinc finger-like domains"/>
    <property type="match status" value="1"/>
</dbReference>
<keyword evidence="2" id="KW-0863">Zinc-finger</keyword>
<dbReference type="Pfam" id="PF00098">
    <property type="entry name" value="zf-CCHC"/>
    <property type="match status" value="1"/>
</dbReference>
<sequence length="671" mass="75910">MGRNKRRRSSTSSSSSSSSSTSSSSSDCTGRYKRDKKKSRINAGTSDSMFVKSKRRPSKTTLSNQTVRVDVHERPRRSTPRDGQETAGTSYPIRQSRSIESDADPSVPSNIPVGGSTDVVERESYLSVRNTQTRRSAACDADVAHTPIWSNSSRPTTVATAEGQQQRIGQLEDLVNQLLQNQSDKNYTKLIVNPNCIPEFNPSNENESCTRWLDKIDQLAHINQWDEKVVIYHMQNRLAGLAKTWYNNLDDYRYSWDQWKQLLIQAFPDHQDFPTNLKNLIFRIKNPKETWTEYYFAKQQLLRQCQITGKNAVAMIIDGISDITIQSGAKVGRYASPEDLYREYLSTLENTRHRRTNPHTKPDFLRKTDKNRPEHPKSSHHKSDSNRKMRGKCYNCGEFGHMQTHCPKERLECTLCKKLGHSVEKCFRNKNNRPKSNEHKTLMCDTQDKSEMNGYYVDCSINGHLLKGFIDSGCEIVTIREEDAKLAGLSWVDSEVCLNGYGGGTSKVLGISKVNLKVDLFDSNVSVYVVPDHLQTMAILIGRSILSNPEAITVVKNGSARLFSTKIADMPEIDELPTKITFRTKQKVEIPPNHIGFVTCSTSDDFDGDVLIHKRQSFQPLKEYVIPNCITSTSVATIPILNISESTLTFGEDQVFVRGIPCKEEVKDTQI</sequence>
<evidence type="ECO:0000259" key="4">
    <source>
        <dbReference type="PROSITE" id="PS50158"/>
    </source>
</evidence>
<dbReference type="Gene3D" id="2.40.70.10">
    <property type="entry name" value="Acid Proteases"/>
    <property type="match status" value="1"/>
</dbReference>